<dbReference type="GO" id="GO:0005524">
    <property type="term" value="F:ATP binding"/>
    <property type="evidence" value="ECO:0007669"/>
    <property type="project" value="UniProtKB-UniRule"/>
</dbReference>
<comment type="pathway">
    <text evidence="7">Amino-acid degradation; L-leucine degradation.</text>
</comment>
<comment type="caution">
    <text evidence="12">The sequence shown here is derived from an EMBL/GenBank/DDBJ whole genome shotgun (WGS) entry which is preliminary data.</text>
</comment>
<evidence type="ECO:0000256" key="8">
    <source>
        <dbReference type="PROSITE-ProRule" id="PRU00409"/>
    </source>
</evidence>
<dbReference type="CDD" id="cd06850">
    <property type="entry name" value="biotinyl_domain"/>
    <property type="match status" value="1"/>
</dbReference>
<dbReference type="InterPro" id="IPR005482">
    <property type="entry name" value="Biotin_COase_C"/>
</dbReference>
<feature type="domain" description="Biotin carboxylation" evidence="11">
    <location>
        <begin position="24"/>
        <end position="471"/>
    </location>
</feature>
<dbReference type="EC" id="6.3.4.14" evidence="2"/>
<dbReference type="Proteomes" id="UP000298154">
    <property type="component" value="Unassembled WGS sequence"/>
</dbReference>
<sequence>MSALPFPYPTPPSACFGCDPVTTDFTTVLVANRGEIACRIMRTLRERGIRSVAVYSDADRGARHVQLADAAVRIGPAAPASSYLNIDAILDAAARTDAEAIHPGYGFLSENQAFAQACADAGIVFIGPSVNALAVMGDKIRSKNHVAGFGVPIIPGIARPGLSDEQLIEAAAEVGYPLLIKPSAGGGGKGMEVVEAAEQLADALVTARRVAASAFGDDTLFLERLVATPRHIEVQVLADNYGAVIHLGERECSLQRRHQKVIEEAPSPLLDPATRVRIGEAACAAARSVDYRGAGTVEFLVAADAPGDFFFMEMNTRLQVEHPVTELVTGVDLVDWQLRIAAGEPLGLAQSDICLNGHAIEARVYAENPERDFLPMTGTVLALREPVGEGIRVDSALLPGLQIGGAYDPMLAKVVAWAPDRTAAIARLDRALADFLVLGVHTNLEYLRLLLQEPPVRAGQLDTALIERTLPHLAFRHADDHVLAAAALLVHNARFDAAISVWQRPSGWRLGEHRPARYQLGVGGGSVCTVGVWGEPGAASVCVGELSPRLGSLATLAVGRVRVEFAGVTRVYDVARAHGRLHLGHDGVAFDLLLPTRAEQLAELLAERDRVAGTLQPEVRSPMPGTVVAVPVSCGDRVVAGQTLATIEAMKMEHKLVAPQAGTVMISVGPGDLVRLDQIVATVTPDTKTTRDQGDP</sequence>
<dbReference type="SUPFAM" id="SSF51230">
    <property type="entry name" value="Single hybrid motif"/>
    <property type="match status" value="1"/>
</dbReference>
<evidence type="ECO:0000259" key="11">
    <source>
        <dbReference type="PROSITE" id="PS50979"/>
    </source>
</evidence>
<dbReference type="PROSITE" id="PS00866">
    <property type="entry name" value="CPSASE_1"/>
    <property type="match status" value="1"/>
</dbReference>
<comment type="cofactor">
    <cofactor evidence="1">
        <name>biotin</name>
        <dbReference type="ChEBI" id="CHEBI:57586"/>
    </cofactor>
</comment>
<dbReference type="Pfam" id="PF00364">
    <property type="entry name" value="Biotin_lipoyl"/>
    <property type="match status" value="1"/>
</dbReference>
<dbReference type="PANTHER" id="PTHR18866">
    <property type="entry name" value="CARBOXYLASE:PYRUVATE/ACETYL-COA/PROPIONYL-COA CARBOXYLASE"/>
    <property type="match status" value="1"/>
</dbReference>
<evidence type="ECO:0000256" key="2">
    <source>
        <dbReference type="ARBA" id="ARBA00013263"/>
    </source>
</evidence>
<dbReference type="OrthoDB" id="9760256at2"/>
<dbReference type="GO" id="GO:0046872">
    <property type="term" value="F:metal ion binding"/>
    <property type="evidence" value="ECO:0007669"/>
    <property type="project" value="InterPro"/>
</dbReference>
<dbReference type="SUPFAM" id="SSF52440">
    <property type="entry name" value="PreATP-grasp domain"/>
    <property type="match status" value="1"/>
</dbReference>
<dbReference type="Pfam" id="PF02785">
    <property type="entry name" value="Biotin_carb_C"/>
    <property type="match status" value="1"/>
</dbReference>
<dbReference type="PROSITE" id="PS50968">
    <property type="entry name" value="BIOTINYL_LIPOYL"/>
    <property type="match status" value="1"/>
</dbReference>
<dbReference type="InterPro" id="IPR000089">
    <property type="entry name" value="Biotin_lipoyl"/>
</dbReference>
<dbReference type="Gene3D" id="3.30.470.20">
    <property type="entry name" value="ATP-grasp fold, B domain"/>
    <property type="match status" value="1"/>
</dbReference>
<evidence type="ECO:0000256" key="7">
    <source>
        <dbReference type="ARBA" id="ARBA00046317"/>
    </source>
</evidence>
<dbReference type="EMBL" id="SOHK01000023">
    <property type="protein sequence ID" value="TFD63451.1"/>
    <property type="molecule type" value="Genomic_DNA"/>
</dbReference>
<evidence type="ECO:0000256" key="5">
    <source>
        <dbReference type="ARBA" id="ARBA00022840"/>
    </source>
</evidence>
<dbReference type="InterPro" id="IPR001882">
    <property type="entry name" value="Biotin_BS"/>
</dbReference>
<proteinExistence type="predicted"/>
<dbReference type="GO" id="GO:0004075">
    <property type="term" value="F:biotin carboxylase activity"/>
    <property type="evidence" value="ECO:0007669"/>
    <property type="project" value="UniProtKB-EC"/>
</dbReference>
<dbReference type="SUPFAM" id="SSF51246">
    <property type="entry name" value="Rudiment single hybrid motif"/>
    <property type="match status" value="1"/>
</dbReference>
<dbReference type="SUPFAM" id="SSF56059">
    <property type="entry name" value="Glutathione synthetase ATP-binding domain-like"/>
    <property type="match status" value="1"/>
</dbReference>
<dbReference type="Pfam" id="PF00289">
    <property type="entry name" value="Biotin_carb_N"/>
    <property type="match status" value="1"/>
</dbReference>
<feature type="domain" description="Lipoyl-binding" evidence="9">
    <location>
        <begin position="608"/>
        <end position="684"/>
    </location>
</feature>
<dbReference type="Pfam" id="PF02786">
    <property type="entry name" value="CPSase_L_D2"/>
    <property type="match status" value="1"/>
</dbReference>
<evidence type="ECO:0000259" key="9">
    <source>
        <dbReference type="PROSITE" id="PS50968"/>
    </source>
</evidence>
<reference evidence="12 13" key="1">
    <citation type="submission" date="2019-03" db="EMBL/GenBank/DDBJ databases">
        <title>Genomics of glacier-inhabiting Cryobacterium strains.</title>
        <authorList>
            <person name="Liu Q."/>
            <person name="Xin Y.-H."/>
        </authorList>
    </citation>
    <scope>NUCLEOTIDE SEQUENCE [LARGE SCALE GENOMIC DNA]</scope>
    <source>
        <strain evidence="12 13">Sr36</strain>
    </source>
</reference>
<dbReference type="Gene3D" id="2.40.50.100">
    <property type="match status" value="1"/>
</dbReference>
<name>A0A4R9AKE6_9MICO</name>
<dbReference type="InterPro" id="IPR048429">
    <property type="entry name" value="MCC_alpha_BT"/>
</dbReference>
<dbReference type="InterPro" id="IPR005481">
    <property type="entry name" value="BC-like_N"/>
</dbReference>
<dbReference type="PROSITE" id="PS50975">
    <property type="entry name" value="ATP_GRASP"/>
    <property type="match status" value="1"/>
</dbReference>
<accession>A0A4R9AKE6</accession>
<keyword evidence="6" id="KW-0092">Biotin</keyword>
<dbReference type="InterPro" id="IPR011761">
    <property type="entry name" value="ATP-grasp"/>
</dbReference>
<keyword evidence="13" id="KW-1185">Reference proteome</keyword>
<organism evidence="12 13">
    <name type="scientific">Cryobacterium ruanii</name>
    <dbReference type="NCBI Taxonomy" id="1259197"/>
    <lineage>
        <taxon>Bacteria</taxon>
        <taxon>Bacillati</taxon>
        <taxon>Actinomycetota</taxon>
        <taxon>Actinomycetes</taxon>
        <taxon>Micrococcales</taxon>
        <taxon>Microbacteriaceae</taxon>
        <taxon>Cryobacterium</taxon>
    </lineage>
</organism>
<feature type="domain" description="ATP-grasp" evidence="10">
    <location>
        <begin position="143"/>
        <end position="342"/>
    </location>
</feature>
<evidence type="ECO:0000256" key="6">
    <source>
        <dbReference type="ARBA" id="ARBA00023267"/>
    </source>
</evidence>
<gene>
    <name evidence="12" type="ORF">E3T47_14550</name>
</gene>
<dbReference type="SMART" id="SM00878">
    <property type="entry name" value="Biotin_carb_C"/>
    <property type="match status" value="1"/>
</dbReference>
<dbReference type="AlphaFoldDB" id="A0A4R9AKE6"/>
<dbReference type="InterPro" id="IPR016185">
    <property type="entry name" value="PreATP-grasp_dom_sf"/>
</dbReference>
<evidence type="ECO:0000313" key="13">
    <source>
        <dbReference type="Proteomes" id="UP000298154"/>
    </source>
</evidence>
<evidence type="ECO:0000313" key="12">
    <source>
        <dbReference type="EMBL" id="TFD63451.1"/>
    </source>
</evidence>
<dbReference type="PROSITE" id="PS00867">
    <property type="entry name" value="CPSASE_2"/>
    <property type="match status" value="1"/>
</dbReference>
<dbReference type="FunFam" id="3.30.470.20:FF:000028">
    <property type="entry name" value="Methylcrotonoyl-CoA carboxylase subunit alpha, mitochondrial"/>
    <property type="match status" value="1"/>
</dbReference>
<protein>
    <recommendedName>
        <fullName evidence="2">biotin carboxylase</fullName>
        <ecNumber evidence="2">6.3.4.14</ecNumber>
    </recommendedName>
</protein>
<dbReference type="InterPro" id="IPR011764">
    <property type="entry name" value="Biotin_carboxylation_dom"/>
</dbReference>
<dbReference type="FunFam" id="3.40.50.20:FF:000010">
    <property type="entry name" value="Propionyl-CoA carboxylase subunit alpha"/>
    <property type="match status" value="1"/>
</dbReference>
<dbReference type="PROSITE" id="PS50979">
    <property type="entry name" value="BC"/>
    <property type="match status" value="1"/>
</dbReference>
<dbReference type="Gene3D" id="3.30.700.40">
    <property type="match status" value="1"/>
</dbReference>
<keyword evidence="5 8" id="KW-0067">ATP-binding</keyword>
<keyword evidence="3" id="KW-0436">Ligase</keyword>
<dbReference type="Pfam" id="PF21139">
    <property type="entry name" value="BT_MCC_alpha"/>
    <property type="match status" value="1"/>
</dbReference>
<dbReference type="InterPro" id="IPR011053">
    <property type="entry name" value="Single_hybrid_motif"/>
</dbReference>
<evidence type="ECO:0000256" key="3">
    <source>
        <dbReference type="ARBA" id="ARBA00022598"/>
    </source>
</evidence>
<dbReference type="InterPro" id="IPR050856">
    <property type="entry name" value="Biotin_carboxylase_complex"/>
</dbReference>
<keyword evidence="4 8" id="KW-0547">Nucleotide-binding</keyword>
<dbReference type="InterPro" id="IPR005479">
    <property type="entry name" value="CPAse_ATP-bd"/>
</dbReference>
<evidence type="ECO:0000259" key="10">
    <source>
        <dbReference type="PROSITE" id="PS50975"/>
    </source>
</evidence>
<dbReference type="InterPro" id="IPR011054">
    <property type="entry name" value="Rudment_hybrid_motif"/>
</dbReference>
<dbReference type="PANTHER" id="PTHR18866:SF33">
    <property type="entry name" value="METHYLCROTONOYL-COA CARBOXYLASE SUBUNIT ALPHA, MITOCHONDRIAL-RELATED"/>
    <property type="match status" value="1"/>
</dbReference>
<evidence type="ECO:0000256" key="4">
    <source>
        <dbReference type="ARBA" id="ARBA00022741"/>
    </source>
</evidence>
<evidence type="ECO:0000256" key="1">
    <source>
        <dbReference type="ARBA" id="ARBA00001953"/>
    </source>
</evidence>
<dbReference type="PROSITE" id="PS00188">
    <property type="entry name" value="BIOTIN"/>
    <property type="match status" value="1"/>
</dbReference>